<dbReference type="SUPFAM" id="SSF53383">
    <property type="entry name" value="PLP-dependent transferases"/>
    <property type="match status" value="1"/>
</dbReference>
<dbReference type="InterPro" id="IPR015421">
    <property type="entry name" value="PyrdxlP-dep_Trfase_major"/>
</dbReference>
<sequence>MEGQALSQVTARYAELLEKNRRYLWNPFTQMKEYLGDEPVIVERGEGVKLIDVNGREYYDGNASVWLNVHGHNRRELNEAITEQLGKIAHSTLLGAANVPALELAERLVQLAPDGLNKVFYSDSGAEAVEIALKMAFLYWKHRGRPEKRLFLGMTNAYHGDTVGAVSVGGIDLFHASFDALLFETEKVPYPYTYRYPGSEEACVEACLEALRRKLEEKADVIAALIVEPIVQGAGGIITMPPGFLKAVSDLCKQYDVLWIADEVAVGFGRTGRMFACEHEGVAPDLMALGKKMTGGYLPVAATLATDEIYDAFYGDYAECKTFFHGHSYTGNPLGCAVALANLDLYEREDLITHVQEVAEHAARELARFLELPHVGDVRQRGLMIGIELVRDKRTKEPYPWEEAIGVKVCRRARDLGLITRPLDNVITFLPPLAVRKEETTEMLDILYRAIAEVTGR</sequence>
<keyword evidence="4 7" id="KW-0949">S-adenosyl-L-methionine</keyword>
<comment type="caution">
    <text evidence="7">Lacks conserved residue(s) required for the propagation of feature annotation.</text>
</comment>
<comment type="similarity">
    <text evidence="7">Belongs to the class-III pyridoxal-phosphate-dependent aminotransferase family. BioA subfamily.</text>
</comment>
<gene>
    <name evidence="7 8" type="primary">bioA</name>
    <name evidence="8" type="ORF">JQC72_12710</name>
</gene>
<feature type="binding site" evidence="7">
    <location>
        <begin position="125"/>
        <end position="126"/>
    </location>
    <ligand>
        <name>pyridoxal 5'-phosphate</name>
        <dbReference type="ChEBI" id="CHEBI:597326"/>
    </ligand>
</feature>
<feature type="binding site" evidence="7">
    <location>
        <position position="158"/>
    </location>
    <ligand>
        <name>substrate</name>
    </ligand>
</feature>
<dbReference type="Gene3D" id="3.40.640.10">
    <property type="entry name" value="Type I PLP-dependent aspartate aminotransferase-like (Major domain)"/>
    <property type="match status" value="1"/>
</dbReference>
<evidence type="ECO:0000256" key="4">
    <source>
        <dbReference type="ARBA" id="ARBA00022691"/>
    </source>
</evidence>
<dbReference type="InterPro" id="IPR015422">
    <property type="entry name" value="PyrdxlP-dep_Trfase_small"/>
</dbReference>
<keyword evidence="3 7" id="KW-0808">Transferase</keyword>
<dbReference type="PROSITE" id="PS00600">
    <property type="entry name" value="AA_TRANSFER_CLASS_3"/>
    <property type="match status" value="1"/>
</dbReference>
<keyword evidence="5 7" id="KW-0093">Biotin biosynthesis</keyword>
<feature type="modified residue" description="N6-(pyridoxal phosphate)lysine" evidence="7">
    <location>
        <position position="291"/>
    </location>
</feature>
<dbReference type="Pfam" id="PF00202">
    <property type="entry name" value="Aminotran_3"/>
    <property type="match status" value="1"/>
</dbReference>
<dbReference type="Gene3D" id="3.90.1150.10">
    <property type="entry name" value="Aspartate Aminotransferase, domain 1"/>
    <property type="match status" value="1"/>
</dbReference>
<comment type="cofactor">
    <cofactor evidence="1 7">
        <name>pyridoxal 5'-phosphate</name>
        <dbReference type="ChEBI" id="CHEBI:597326"/>
    </cofactor>
</comment>
<feature type="binding site" evidence="7">
    <location>
        <position position="421"/>
    </location>
    <ligand>
        <name>substrate</name>
    </ligand>
</feature>
<dbReference type="GO" id="GO:0004015">
    <property type="term" value="F:adenosylmethionine-8-amino-7-oxononanoate transaminase activity"/>
    <property type="evidence" value="ECO:0007669"/>
    <property type="project" value="UniProtKB-EC"/>
</dbReference>
<reference evidence="8" key="1">
    <citation type="journal article" date="2024" name="Int. J. Syst. Evol. Microbiol.">
        <title>Polycladomyces zharkentensis sp. nov., a novel thermophilic cellulose- and starch-degrading member of the Bacillota from a geothermal aquifer in Kazakhstan.</title>
        <authorList>
            <person name="Mashzhan A."/>
            <person name="Kistaubayeva A."/>
            <person name="Javier-Lopez R."/>
            <person name="Bissenova U."/>
            <person name="Bissenbay A."/>
            <person name="Birkeland N.K."/>
        </authorList>
    </citation>
    <scope>NUCLEOTIDE SEQUENCE</scope>
    <source>
        <strain evidence="8">ZKZ2T</strain>
    </source>
</reference>
<proteinExistence type="inferred from homology"/>
<dbReference type="PANTHER" id="PTHR42684:SF17">
    <property type="entry name" value="ADENOSYLMETHIONINE-8-AMINO-7-OXONONANOATE AMINOTRANSFERASE"/>
    <property type="match status" value="1"/>
</dbReference>
<dbReference type="HAMAP" id="MF_00834">
    <property type="entry name" value="BioA"/>
    <property type="match status" value="1"/>
</dbReference>
<comment type="subcellular location">
    <subcellularLocation>
        <location evidence="7">Cytoplasm</location>
    </subcellularLocation>
</comment>
<comment type="caution">
    <text evidence="8">The sequence shown here is derived from an EMBL/GenBank/DDBJ whole genome shotgun (WGS) entry which is preliminary data.</text>
</comment>
<feature type="site" description="Participates in the substrate recognition with KAPA and in a stacking interaction with the adenine ring of SAM" evidence="7">
    <location>
        <position position="28"/>
    </location>
</feature>
<dbReference type="EMBL" id="JAFHAP010000011">
    <property type="protein sequence ID" value="MBN2910359.1"/>
    <property type="molecule type" value="Genomic_DNA"/>
</dbReference>
<organism evidence="8 9">
    <name type="scientific">Polycladomyces zharkentensis</name>
    <dbReference type="NCBI Taxonomy" id="2807616"/>
    <lineage>
        <taxon>Bacteria</taxon>
        <taxon>Bacillati</taxon>
        <taxon>Bacillota</taxon>
        <taxon>Bacilli</taxon>
        <taxon>Bacillales</taxon>
        <taxon>Thermoactinomycetaceae</taxon>
        <taxon>Polycladomyces</taxon>
    </lineage>
</organism>
<comment type="catalytic activity">
    <reaction evidence="7">
        <text>(8S)-8-amino-7-oxononanoate + S-adenosyl-L-methionine = S-adenosyl-4-methylsulfanyl-2-oxobutanoate + (7R,8S)-7,8-diammoniononanoate</text>
        <dbReference type="Rhea" id="RHEA:16861"/>
        <dbReference type="ChEBI" id="CHEBI:16490"/>
        <dbReference type="ChEBI" id="CHEBI:59789"/>
        <dbReference type="ChEBI" id="CHEBI:149468"/>
        <dbReference type="ChEBI" id="CHEBI:149469"/>
        <dbReference type="EC" id="2.6.1.62"/>
    </reaction>
</comment>
<evidence type="ECO:0000313" key="9">
    <source>
        <dbReference type="Proteomes" id="UP001177120"/>
    </source>
</evidence>
<protein>
    <recommendedName>
        <fullName evidence="7">Adenosylmethionine-8-amino-7-oxononanoate aminotransferase</fullName>
        <ecNumber evidence="7">2.6.1.62</ecNumber>
    </recommendedName>
    <alternativeName>
        <fullName evidence="7">7,8-diamino-pelargonic acid aminotransferase</fullName>
        <shortName evidence="7">DAPA AT</shortName>
        <shortName evidence="7">DAPA aminotransferase</shortName>
    </alternativeName>
    <alternativeName>
        <fullName evidence="7">7,8-diaminononanoate synthase</fullName>
        <shortName evidence="7">DANS</shortName>
    </alternativeName>
    <alternativeName>
        <fullName evidence="7">Diaminopelargonic acid synthase</fullName>
    </alternativeName>
</protein>
<evidence type="ECO:0000313" key="8">
    <source>
        <dbReference type="EMBL" id="MBN2910359.1"/>
    </source>
</evidence>
<keyword evidence="7" id="KW-0963">Cytoplasm</keyword>
<keyword evidence="2 7" id="KW-0032">Aminotransferase</keyword>
<dbReference type="PANTHER" id="PTHR42684">
    <property type="entry name" value="ADENOSYLMETHIONINE-8-AMINO-7-OXONONANOATE AMINOTRANSFERASE"/>
    <property type="match status" value="1"/>
</dbReference>
<dbReference type="CDD" id="cd00610">
    <property type="entry name" value="OAT_like"/>
    <property type="match status" value="1"/>
</dbReference>
<feature type="binding site" evidence="7">
    <location>
        <position position="326"/>
    </location>
    <ligand>
        <name>substrate</name>
    </ligand>
</feature>
<comment type="pathway">
    <text evidence="7">Cofactor biosynthesis; biotin biosynthesis; 7,8-diaminononanoate from 8-amino-7-oxononanoate (SAM route): step 1/1.</text>
</comment>
<comment type="function">
    <text evidence="7">Catalyzes the transfer of the alpha-amino group from S-adenosyl-L-methionine (SAM) to 7-keto-8-aminopelargonic acid (KAPA) to form 7,8-diaminopelargonic acid (DAPA). It is the only aminotransferase known to utilize SAM as an amino donor.</text>
</comment>
<dbReference type="NCBIfam" id="TIGR00508">
    <property type="entry name" value="bioA"/>
    <property type="match status" value="1"/>
</dbReference>
<dbReference type="EC" id="2.6.1.62" evidence="7"/>
<evidence type="ECO:0000256" key="2">
    <source>
        <dbReference type="ARBA" id="ARBA00022576"/>
    </source>
</evidence>
<evidence type="ECO:0000256" key="5">
    <source>
        <dbReference type="ARBA" id="ARBA00022756"/>
    </source>
</evidence>
<evidence type="ECO:0000256" key="3">
    <source>
        <dbReference type="ARBA" id="ARBA00022679"/>
    </source>
</evidence>
<dbReference type="InterPro" id="IPR005815">
    <property type="entry name" value="BioA"/>
</dbReference>
<accession>A0ABS2WLG0</accession>
<evidence type="ECO:0000256" key="7">
    <source>
        <dbReference type="HAMAP-Rule" id="MF_00834"/>
    </source>
</evidence>
<feature type="binding site" evidence="7">
    <location>
        <position position="291"/>
    </location>
    <ligand>
        <name>substrate</name>
    </ligand>
</feature>
<feature type="binding site" evidence="7">
    <location>
        <position position="262"/>
    </location>
    <ligand>
        <name>pyridoxal 5'-phosphate</name>
        <dbReference type="ChEBI" id="CHEBI:597326"/>
    </ligand>
</feature>
<keyword evidence="6 7" id="KW-0663">Pyridoxal phosphate</keyword>
<comment type="subunit">
    <text evidence="7">Homodimer.</text>
</comment>
<keyword evidence="9" id="KW-1185">Reference proteome</keyword>
<dbReference type="InterPro" id="IPR005814">
    <property type="entry name" value="Aminotrans_3"/>
</dbReference>
<dbReference type="Proteomes" id="UP001177120">
    <property type="component" value="Unassembled WGS sequence"/>
</dbReference>
<evidence type="ECO:0000256" key="1">
    <source>
        <dbReference type="ARBA" id="ARBA00001933"/>
    </source>
</evidence>
<feature type="binding site" evidence="7">
    <location>
        <begin position="327"/>
        <end position="328"/>
    </location>
    <ligand>
        <name>pyridoxal 5'-phosphate</name>
        <dbReference type="ChEBI" id="CHEBI:597326"/>
    </ligand>
</feature>
<name>A0ABS2WLG0_9BACL</name>
<dbReference type="InterPro" id="IPR049704">
    <property type="entry name" value="Aminotrans_3_PPA_site"/>
</dbReference>
<dbReference type="InterPro" id="IPR015424">
    <property type="entry name" value="PyrdxlP-dep_Trfase"/>
</dbReference>
<evidence type="ECO:0000256" key="6">
    <source>
        <dbReference type="ARBA" id="ARBA00022898"/>
    </source>
</evidence>